<dbReference type="InterPro" id="IPR001650">
    <property type="entry name" value="Helicase_C-like"/>
</dbReference>
<dbReference type="InterPro" id="IPR027417">
    <property type="entry name" value="P-loop_NTPase"/>
</dbReference>
<feature type="compositionally biased region" description="Gly residues" evidence="5">
    <location>
        <begin position="548"/>
        <end position="561"/>
    </location>
</feature>
<evidence type="ECO:0000256" key="4">
    <source>
        <dbReference type="ARBA" id="ARBA00022840"/>
    </source>
</evidence>
<evidence type="ECO:0000313" key="8">
    <source>
        <dbReference type="EMBL" id="KIZ01860.1"/>
    </source>
</evidence>
<feature type="domain" description="Helicase ATP-binding" evidence="6">
    <location>
        <begin position="43"/>
        <end position="252"/>
    </location>
</feature>
<dbReference type="OrthoDB" id="10256233at2759"/>
<dbReference type="RefSeq" id="XP_013900879.1">
    <property type="nucleotide sequence ID" value="XM_014045425.1"/>
</dbReference>
<dbReference type="InterPro" id="IPR014001">
    <property type="entry name" value="Helicase_ATP-bd"/>
</dbReference>
<dbReference type="Proteomes" id="UP000054498">
    <property type="component" value="Unassembled WGS sequence"/>
</dbReference>
<evidence type="ECO:0000259" key="7">
    <source>
        <dbReference type="PROSITE" id="PS51194"/>
    </source>
</evidence>
<evidence type="ECO:0000256" key="1">
    <source>
        <dbReference type="ARBA" id="ARBA00022741"/>
    </source>
</evidence>
<feature type="domain" description="Helicase C-terminal" evidence="7">
    <location>
        <begin position="357"/>
        <end position="537"/>
    </location>
</feature>
<keyword evidence="4" id="KW-0067">ATP-binding</keyword>
<dbReference type="InterPro" id="IPR050079">
    <property type="entry name" value="DEAD_box_RNA_helicase"/>
</dbReference>
<dbReference type="SUPFAM" id="SSF52540">
    <property type="entry name" value="P-loop containing nucleoside triphosphate hydrolases"/>
    <property type="match status" value="1"/>
</dbReference>
<dbReference type="Pfam" id="PF00270">
    <property type="entry name" value="DEAD"/>
    <property type="match status" value="1"/>
</dbReference>
<evidence type="ECO:0000256" key="3">
    <source>
        <dbReference type="ARBA" id="ARBA00022806"/>
    </source>
</evidence>
<dbReference type="KEGG" id="mng:MNEG_6103"/>
<dbReference type="PANTHER" id="PTHR47959:SF1">
    <property type="entry name" value="ATP-DEPENDENT RNA HELICASE DBPA"/>
    <property type="match status" value="1"/>
</dbReference>
<name>A0A0D2MFE2_9CHLO</name>
<dbReference type="Pfam" id="PF00271">
    <property type="entry name" value="Helicase_C"/>
    <property type="match status" value="1"/>
</dbReference>
<dbReference type="GO" id="GO:0016787">
    <property type="term" value="F:hydrolase activity"/>
    <property type="evidence" value="ECO:0007669"/>
    <property type="project" value="UniProtKB-KW"/>
</dbReference>
<evidence type="ECO:0000256" key="2">
    <source>
        <dbReference type="ARBA" id="ARBA00022801"/>
    </source>
</evidence>
<dbReference type="SMART" id="SM00487">
    <property type="entry name" value="DEXDc"/>
    <property type="match status" value="1"/>
</dbReference>
<evidence type="ECO:0000313" key="9">
    <source>
        <dbReference type="Proteomes" id="UP000054498"/>
    </source>
</evidence>
<dbReference type="CDD" id="cd18787">
    <property type="entry name" value="SF2_C_DEAD"/>
    <property type="match status" value="1"/>
</dbReference>
<sequence length="561" mass="57809">MQAEAPACLAAAACGANAALTAHGDHPSPATRLWLLIPQELAVPPLLAGKDVVLAAETGSGKTLAYLAPIASLLLRHREAEAEGGAAAAPPGPGAGGGPDAPPAAAEARRPLALVLVPNTALAAQVLVAAGALRGADGAPLLRAITVSSRCPPPFDRPDLVVTTPGALVTLLRDVEGYGWLWTPEGLASAVRHLVVDEADLLLNGGYERDLKNILELMKVYERRQMEEAAAAQLRVSPELMRGLPRPLKLALWDGGVKALLAAGWRSPGAARSSGGGGGGEERAAGIGKDAAAALRKQYAFVAATMPAVSQEDTGSELQRRYKGAVWVAGDLLHRSKPRVTHEWVELQEDGQAWADALTRAVTGCEDYAAGRARVLVFSKDVASADAVSELLGRRGVRHHVYHKAVPQEDREAALLAMATAAAADGPGGSSSGSSGGGGGSGRGNVVLVSTDAAARGIDLPGVTHVVQADFALNAVDFIHRIGRTARADRGGKVTSLVLPEASVLAAALRAYVEEGRPLEGAFSRNRSFSKKVRKYGTFVPRGEEGPGGRGEGGGGADARQ</sequence>
<keyword evidence="9" id="KW-1185">Reference proteome</keyword>
<dbReference type="GO" id="GO:0005524">
    <property type="term" value="F:ATP binding"/>
    <property type="evidence" value="ECO:0007669"/>
    <property type="project" value="UniProtKB-KW"/>
</dbReference>
<keyword evidence="2 8" id="KW-0378">Hydrolase</keyword>
<dbReference type="PANTHER" id="PTHR47959">
    <property type="entry name" value="ATP-DEPENDENT RNA HELICASE RHLE-RELATED"/>
    <property type="match status" value="1"/>
</dbReference>
<keyword evidence="3 8" id="KW-0347">Helicase</keyword>
<dbReference type="PROSITE" id="PS51192">
    <property type="entry name" value="HELICASE_ATP_BIND_1"/>
    <property type="match status" value="1"/>
</dbReference>
<dbReference type="GeneID" id="25738979"/>
<feature type="region of interest" description="Disordered" evidence="5">
    <location>
        <begin position="82"/>
        <end position="105"/>
    </location>
</feature>
<proteinExistence type="predicted"/>
<evidence type="ECO:0000259" key="6">
    <source>
        <dbReference type="PROSITE" id="PS51192"/>
    </source>
</evidence>
<accession>A0A0D2MFE2</accession>
<gene>
    <name evidence="8" type="ORF">MNEG_6103</name>
</gene>
<protein>
    <submittedName>
        <fullName evidence="8">DEAD-box ATP-dependent RNA helicase 22</fullName>
        <ecNumber evidence="8">3.6.1.-</ecNumber>
    </submittedName>
</protein>
<keyword evidence="1" id="KW-0547">Nucleotide-binding</keyword>
<dbReference type="SMART" id="SM00490">
    <property type="entry name" value="HELICc"/>
    <property type="match status" value="1"/>
</dbReference>
<feature type="region of interest" description="Disordered" evidence="5">
    <location>
        <begin position="534"/>
        <end position="561"/>
    </location>
</feature>
<dbReference type="EC" id="3.6.1.-" evidence="8"/>
<reference evidence="8 9" key="1">
    <citation type="journal article" date="2013" name="BMC Genomics">
        <title>Reconstruction of the lipid metabolism for the microalga Monoraphidium neglectum from its genome sequence reveals characteristics suitable for biofuel production.</title>
        <authorList>
            <person name="Bogen C."/>
            <person name="Al-Dilaimi A."/>
            <person name="Albersmeier A."/>
            <person name="Wichmann J."/>
            <person name="Grundmann M."/>
            <person name="Rupp O."/>
            <person name="Lauersen K.J."/>
            <person name="Blifernez-Klassen O."/>
            <person name="Kalinowski J."/>
            <person name="Goesmann A."/>
            <person name="Mussgnug J.H."/>
            <person name="Kruse O."/>
        </authorList>
    </citation>
    <scope>NUCLEOTIDE SEQUENCE [LARGE SCALE GENOMIC DNA]</scope>
    <source>
        <strain evidence="8 9">SAG 48.87</strain>
    </source>
</reference>
<organism evidence="8 9">
    <name type="scientific">Monoraphidium neglectum</name>
    <dbReference type="NCBI Taxonomy" id="145388"/>
    <lineage>
        <taxon>Eukaryota</taxon>
        <taxon>Viridiplantae</taxon>
        <taxon>Chlorophyta</taxon>
        <taxon>core chlorophytes</taxon>
        <taxon>Chlorophyceae</taxon>
        <taxon>CS clade</taxon>
        <taxon>Sphaeropleales</taxon>
        <taxon>Selenastraceae</taxon>
        <taxon>Monoraphidium</taxon>
    </lineage>
</organism>
<dbReference type="GO" id="GO:0003676">
    <property type="term" value="F:nucleic acid binding"/>
    <property type="evidence" value="ECO:0007669"/>
    <property type="project" value="InterPro"/>
</dbReference>
<dbReference type="GO" id="GO:0005829">
    <property type="term" value="C:cytosol"/>
    <property type="evidence" value="ECO:0007669"/>
    <property type="project" value="TreeGrafter"/>
</dbReference>
<dbReference type="GO" id="GO:0003724">
    <property type="term" value="F:RNA helicase activity"/>
    <property type="evidence" value="ECO:0007669"/>
    <property type="project" value="TreeGrafter"/>
</dbReference>
<dbReference type="InterPro" id="IPR011545">
    <property type="entry name" value="DEAD/DEAH_box_helicase_dom"/>
</dbReference>
<dbReference type="PROSITE" id="PS51194">
    <property type="entry name" value="HELICASE_CTER"/>
    <property type="match status" value="1"/>
</dbReference>
<dbReference type="EMBL" id="KK101181">
    <property type="protein sequence ID" value="KIZ01860.1"/>
    <property type="molecule type" value="Genomic_DNA"/>
</dbReference>
<dbReference type="STRING" id="145388.A0A0D2MFE2"/>
<evidence type="ECO:0000256" key="5">
    <source>
        <dbReference type="SAM" id="MobiDB-lite"/>
    </source>
</evidence>
<dbReference type="AlphaFoldDB" id="A0A0D2MFE2"/>
<dbReference type="Gene3D" id="3.40.50.300">
    <property type="entry name" value="P-loop containing nucleotide triphosphate hydrolases"/>
    <property type="match status" value="2"/>
</dbReference>